<dbReference type="EMBL" id="JQEC01000002">
    <property type="protein sequence ID" value="KGJ97437.1"/>
    <property type="molecule type" value="Genomic_DNA"/>
</dbReference>
<proteinExistence type="predicted"/>
<dbReference type="GO" id="GO:0016740">
    <property type="term" value="F:transferase activity"/>
    <property type="evidence" value="ECO:0007669"/>
    <property type="project" value="UniProtKB-KW"/>
</dbReference>
<keyword evidence="1" id="KW-0808">Transferase</keyword>
<protein>
    <submittedName>
        <fullName evidence="1">Sulfotransferase</fullName>
    </submittedName>
</protein>
<name>A0A099L5H7_COLPS</name>
<dbReference type="PATRIC" id="fig|28229.3.peg.179"/>
<evidence type="ECO:0000313" key="2">
    <source>
        <dbReference type="Proteomes" id="UP000029868"/>
    </source>
</evidence>
<dbReference type="AlphaFoldDB" id="A0A099L5H7"/>
<dbReference type="SUPFAM" id="SSF52540">
    <property type="entry name" value="P-loop containing nucleoside triphosphate hydrolases"/>
    <property type="match status" value="1"/>
</dbReference>
<dbReference type="RefSeq" id="WP_033080322.1">
    <property type="nucleotide sequence ID" value="NZ_JQEC01000002.1"/>
</dbReference>
<accession>A0A099L5H7</accession>
<dbReference type="OrthoDB" id="9766687at2"/>
<dbReference type="InterPro" id="IPR027417">
    <property type="entry name" value="P-loop_NTPase"/>
</dbReference>
<sequence>MKTVYFVAGLPRSGSTLLMNILGQNPDFYVTPTSGILDMLGQVKNNWDKNEANRARERNENELIKKNVLTGMLQGYFSHVEQSICIDKNRYWLEYAEMAAALLGSKEQVKILVTVRDLRDVLASFEHLYRKTSALSQVPLDANNPIKCKTALGRFEMFIDDAQPVGRAFNAIRDAITRGWGPNMHIVDFDELTSNPKATMQSIYQFLQQKNFPHDFNYVEQITWEDDSAYGFKDLHVIRNQVEPQKPRWPSTFDVTVTESAAWQNIDRFARFWQQ</sequence>
<dbReference type="Proteomes" id="UP000029868">
    <property type="component" value="Unassembled WGS sequence"/>
</dbReference>
<comment type="caution">
    <text evidence="1">The sequence shown here is derived from an EMBL/GenBank/DDBJ whole genome shotgun (WGS) entry which is preliminary data.</text>
</comment>
<gene>
    <name evidence="1" type="ORF">GAB14E_1026</name>
</gene>
<organism evidence="1 2">
    <name type="scientific">Colwellia psychrerythraea</name>
    <name type="common">Vibrio psychroerythus</name>
    <dbReference type="NCBI Taxonomy" id="28229"/>
    <lineage>
        <taxon>Bacteria</taxon>
        <taxon>Pseudomonadati</taxon>
        <taxon>Pseudomonadota</taxon>
        <taxon>Gammaproteobacteria</taxon>
        <taxon>Alteromonadales</taxon>
        <taxon>Colwelliaceae</taxon>
        <taxon>Colwellia</taxon>
    </lineage>
</organism>
<dbReference type="Gene3D" id="3.40.50.300">
    <property type="entry name" value="P-loop containing nucleotide triphosphate hydrolases"/>
    <property type="match status" value="1"/>
</dbReference>
<reference evidence="1 2" key="1">
    <citation type="submission" date="2014-08" db="EMBL/GenBank/DDBJ databases">
        <title>Genomic and Phenotypic Diversity of Colwellia psychrerythraea strains from Disparate Marine Basins.</title>
        <authorList>
            <person name="Techtmann S.M."/>
            <person name="Stelling S.C."/>
            <person name="Utturkar S.M."/>
            <person name="Alshibli N."/>
            <person name="Harris A."/>
            <person name="Brown S.D."/>
            <person name="Hazen T.C."/>
        </authorList>
    </citation>
    <scope>NUCLEOTIDE SEQUENCE [LARGE SCALE GENOMIC DNA]</scope>
    <source>
        <strain evidence="1 2">GAB14E</strain>
    </source>
</reference>
<dbReference type="Pfam" id="PF13469">
    <property type="entry name" value="Sulfotransfer_3"/>
    <property type="match status" value="1"/>
</dbReference>
<evidence type="ECO:0000313" key="1">
    <source>
        <dbReference type="EMBL" id="KGJ97437.1"/>
    </source>
</evidence>